<dbReference type="PANTHER" id="PTHR42718:SF46">
    <property type="entry name" value="BLR6921 PROTEIN"/>
    <property type="match status" value="1"/>
</dbReference>
<evidence type="ECO:0000313" key="12">
    <source>
        <dbReference type="Proteomes" id="UP001596067"/>
    </source>
</evidence>
<comment type="subcellular location">
    <subcellularLocation>
        <location evidence="1">Cell membrane</location>
        <topology evidence="1">Multi-pass membrane protein</topology>
    </subcellularLocation>
</comment>
<evidence type="ECO:0000256" key="8">
    <source>
        <dbReference type="SAM" id="MobiDB-lite"/>
    </source>
</evidence>
<evidence type="ECO:0000256" key="6">
    <source>
        <dbReference type="ARBA" id="ARBA00023136"/>
    </source>
</evidence>
<evidence type="ECO:0000313" key="11">
    <source>
        <dbReference type="EMBL" id="MFC5888619.1"/>
    </source>
</evidence>
<feature type="transmembrane region" description="Helical" evidence="9">
    <location>
        <begin position="429"/>
        <end position="450"/>
    </location>
</feature>
<evidence type="ECO:0000256" key="4">
    <source>
        <dbReference type="ARBA" id="ARBA00022692"/>
    </source>
</evidence>
<keyword evidence="5 9" id="KW-1133">Transmembrane helix</keyword>
<feature type="transmembrane region" description="Helical" evidence="9">
    <location>
        <begin position="216"/>
        <end position="234"/>
    </location>
</feature>
<feature type="transmembrane region" description="Helical" evidence="9">
    <location>
        <begin position="87"/>
        <end position="104"/>
    </location>
</feature>
<keyword evidence="6 9" id="KW-0472">Membrane</keyword>
<feature type="transmembrane region" description="Helical" evidence="9">
    <location>
        <begin position="150"/>
        <end position="173"/>
    </location>
</feature>
<dbReference type="InterPro" id="IPR011701">
    <property type="entry name" value="MFS"/>
</dbReference>
<evidence type="ECO:0000256" key="3">
    <source>
        <dbReference type="ARBA" id="ARBA00022475"/>
    </source>
</evidence>
<evidence type="ECO:0000256" key="7">
    <source>
        <dbReference type="ARBA" id="ARBA00023251"/>
    </source>
</evidence>
<organism evidence="11 12">
    <name type="scientific">Kitasatospora aburaviensis</name>
    <dbReference type="NCBI Taxonomy" id="67265"/>
    <lineage>
        <taxon>Bacteria</taxon>
        <taxon>Bacillati</taxon>
        <taxon>Actinomycetota</taxon>
        <taxon>Actinomycetes</taxon>
        <taxon>Kitasatosporales</taxon>
        <taxon>Streptomycetaceae</taxon>
        <taxon>Kitasatospora</taxon>
    </lineage>
</organism>
<feature type="compositionally biased region" description="Low complexity" evidence="8">
    <location>
        <begin position="566"/>
        <end position="581"/>
    </location>
</feature>
<dbReference type="PROSITE" id="PS50850">
    <property type="entry name" value="MFS"/>
    <property type="match status" value="1"/>
</dbReference>
<keyword evidence="7" id="KW-0046">Antibiotic resistance</keyword>
<dbReference type="SUPFAM" id="SSF103473">
    <property type="entry name" value="MFS general substrate transporter"/>
    <property type="match status" value="1"/>
</dbReference>
<evidence type="ECO:0000256" key="5">
    <source>
        <dbReference type="ARBA" id="ARBA00022989"/>
    </source>
</evidence>
<feature type="transmembrane region" description="Helical" evidence="9">
    <location>
        <begin position="116"/>
        <end position="138"/>
    </location>
</feature>
<feature type="transmembrane region" description="Helical" evidence="9">
    <location>
        <begin position="286"/>
        <end position="314"/>
    </location>
</feature>
<dbReference type="InterPro" id="IPR036259">
    <property type="entry name" value="MFS_trans_sf"/>
</dbReference>
<keyword evidence="3" id="KW-1003">Cell membrane</keyword>
<feature type="transmembrane region" description="Helical" evidence="9">
    <location>
        <begin position="527"/>
        <end position="548"/>
    </location>
</feature>
<dbReference type="Gene3D" id="1.20.1250.20">
    <property type="entry name" value="MFS general substrate transporter like domains"/>
    <property type="match status" value="2"/>
</dbReference>
<feature type="transmembrane region" description="Helical" evidence="9">
    <location>
        <begin position="382"/>
        <end position="401"/>
    </location>
</feature>
<feature type="domain" description="Major facilitator superfamily (MFS) profile" evidence="10">
    <location>
        <begin position="15"/>
        <end position="490"/>
    </location>
</feature>
<evidence type="ECO:0000256" key="1">
    <source>
        <dbReference type="ARBA" id="ARBA00004651"/>
    </source>
</evidence>
<evidence type="ECO:0000256" key="2">
    <source>
        <dbReference type="ARBA" id="ARBA00022448"/>
    </source>
</evidence>
<feature type="transmembrane region" description="Helical" evidence="9">
    <location>
        <begin position="21"/>
        <end position="44"/>
    </location>
</feature>
<sequence length="581" mass="60795">MQVAVQDQPHYKWVALSNTTLGMLVATINSSIVLISLPAIFNGIGLNPLEPGNVSYLLWMLMGYMLVTAVLVVTLGRLGDIHGRVRIYNLGFLVFTLTSVALSLDPMSGGGGALWLILWRVAQAVGGSMLMATSAAIITDAFPARQRGMALGVNIVAAIAGSFIGLVLGGVLAEWNWHSIFWVNVPIGVAGTVWAYRSLRDTGVRRPARIDWWGNLTFAVGLTSLLAGITYGIQPYGGHTMGWTNPWVLAGLIGGSAVLALFCLVERRTPEPMFPLRLFRDASFTGGNAATLFGSVARGGLQFMLIIWLQGIWLPLHGYQYEDTPLWAGIYMIPLTVGFLIAGPVAGHLSDKYGARLFAAGGLALMAVSFGGLLLLPTDFGYPWFALLILLNGLGGGLFAAPNTSLIMSAVPADARGAASGMRATFQNAGMVLSIGIFFSLMVAGLAGSLPHGLESGLTAQGVPADTAQTVAGLPPVGTLFAAFLGYNPVRELLGPDVLGGLPSANAQTLTGREFFPQLISGPFHDGLVVVFWFAIVLSLLGAAASLVRSRPEAAAPAPDDGTVKAAPGAAARASRANPGS</sequence>
<accession>A0ABW1F601</accession>
<feature type="transmembrane region" description="Helical" evidence="9">
    <location>
        <begin position="326"/>
        <end position="345"/>
    </location>
</feature>
<gene>
    <name evidence="11" type="ORF">ACFP0N_26985</name>
</gene>
<dbReference type="PANTHER" id="PTHR42718">
    <property type="entry name" value="MAJOR FACILITATOR SUPERFAMILY MULTIDRUG TRANSPORTER MFSC"/>
    <property type="match status" value="1"/>
</dbReference>
<feature type="transmembrane region" description="Helical" evidence="9">
    <location>
        <begin position="246"/>
        <end position="265"/>
    </location>
</feature>
<feature type="region of interest" description="Disordered" evidence="8">
    <location>
        <begin position="552"/>
        <end position="581"/>
    </location>
</feature>
<feature type="transmembrane region" description="Helical" evidence="9">
    <location>
        <begin position="179"/>
        <end position="196"/>
    </location>
</feature>
<feature type="transmembrane region" description="Helical" evidence="9">
    <location>
        <begin position="357"/>
        <end position="376"/>
    </location>
</feature>
<protein>
    <submittedName>
        <fullName evidence="11">MFS transporter</fullName>
    </submittedName>
</protein>
<feature type="transmembrane region" description="Helical" evidence="9">
    <location>
        <begin position="56"/>
        <end position="75"/>
    </location>
</feature>
<evidence type="ECO:0000259" key="10">
    <source>
        <dbReference type="PROSITE" id="PS50850"/>
    </source>
</evidence>
<keyword evidence="2" id="KW-0813">Transport</keyword>
<dbReference type="RefSeq" id="WP_313767676.1">
    <property type="nucleotide sequence ID" value="NZ_BAAAVH010000040.1"/>
</dbReference>
<dbReference type="EMBL" id="JBHSOD010000042">
    <property type="protein sequence ID" value="MFC5888619.1"/>
    <property type="molecule type" value="Genomic_DNA"/>
</dbReference>
<proteinExistence type="predicted"/>
<evidence type="ECO:0000256" key="9">
    <source>
        <dbReference type="SAM" id="Phobius"/>
    </source>
</evidence>
<keyword evidence="12" id="KW-1185">Reference proteome</keyword>
<dbReference type="Proteomes" id="UP001596067">
    <property type="component" value="Unassembled WGS sequence"/>
</dbReference>
<reference evidence="12" key="1">
    <citation type="journal article" date="2019" name="Int. J. Syst. Evol. Microbiol.">
        <title>The Global Catalogue of Microorganisms (GCM) 10K type strain sequencing project: providing services to taxonomists for standard genome sequencing and annotation.</title>
        <authorList>
            <consortium name="The Broad Institute Genomics Platform"/>
            <consortium name="The Broad Institute Genome Sequencing Center for Infectious Disease"/>
            <person name="Wu L."/>
            <person name="Ma J."/>
        </authorList>
    </citation>
    <scope>NUCLEOTIDE SEQUENCE [LARGE SCALE GENOMIC DNA]</scope>
    <source>
        <strain evidence="12">CGMCC 4.1469</strain>
    </source>
</reference>
<dbReference type="InterPro" id="IPR020846">
    <property type="entry name" value="MFS_dom"/>
</dbReference>
<dbReference type="CDD" id="cd17321">
    <property type="entry name" value="MFS_MMR_MDR_like"/>
    <property type="match status" value="1"/>
</dbReference>
<comment type="caution">
    <text evidence="11">The sequence shown here is derived from an EMBL/GenBank/DDBJ whole genome shotgun (WGS) entry which is preliminary data.</text>
</comment>
<keyword evidence="4 9" id="KW-0812">Transmembrane</keyword>
<dbReference type="Pfam" id="PF07690">
    <property type="entry name" value="MFS_1"/>
    <property type="match status" value="2"/>
</dbReference>
<name>A0ABW1F601_9ACTN</name>